<organism evidence="1 2">
    <name type="scientific">Pseudidiomarina tainanensis</name>
    <dbReference type="NCBI Taxonomy" id="502365"/>
    <lineage>
        <taxon>Bacteria</taxon>
        <taxon>Pseudomonadati</taxon>
        <taxon>Pseudomonadota</taxon>
        <taxon>Gammaproteobacteria</taxon>
        <taxon>Alteromonadales</taxon>
        <taxon>Idiomarinaceae</taxon>
        <taxon>Pseudidiomarina</taxon>
    </lineage>
</organism>
<gene>
    <name evidence="1" type="ORF">CWI82_01150</name>
</gene>
<accession>A0ACD2HH77</accession>
<sequence length="383" mass="41348">MINFKPHKKAVALTIVIVPLLILLGYVVINSGPLAPVKVVTTEVQTKSLQPGLFGIGTVEARYTYTLGHAYAARVKALFVDVGDEVNAGDVLVKLEPIDLEQRLNAKLAAVKAANASIAEAEAKLDFAEAQAERFAQLYKTEAVSADDLAAKQQAAAIARAALVRVQDERDRNEADYQALVVQRQELDLLAPADGIVIARNAEVGSTVPSGQTILELIDPASIWVNVRFDQISAAGLRKGLPATIILRSQQNVQLDGQVARVELKADAITEETLAKVVFAQTPEPLPRIGELTEVHVSLTELEPTLVIPNAAIHRVNAELGVWRVRNGDLQFVPITLGRADLNGDVQVLKGLQDGDAIVLFSERELSARSSIHIVESLVERSE</sequence>
<dbReference type="EMBL" id="PIQJ01000001">
    <property type="protein sequence ID" value="RZQ55951.1"/>
    <property type="molecule type" value="Genomic_DNA"/>
</dbReference>
<name>A0ACD2HH77_9GAMM</name>
<proteinExistence type="predicted"/>
<protein>
    <submittedName>
        <fullName evidence="1">Efflux transporter periplasmic adaptor subunit</fullName>
    </submittedName>
</protein>
<reference evidence="1" key="1">
    <citation type="submission" date="2017-11" db="EMBL/GenBank/DDBJ databases">
        <title>Comparative genomic and phylogenomic analyses of the family Idiomarinaceae.</title>
        <authorList>
            <person name="Liu Y."/>
            <person name="Shao Z."/>
        </authorList>
    </citation>
    <scope>NUCLEOTIDE SEQUENCE</scope>
    <source>
        <strain evidence="1">PIN1</strain>
    </source>
</reference>
<evidence type="ECO:0000313" key="2">
    <source>
        <dbReference type="Proteomes" id="UP000293092"/>
    </source>
</evidence>
<comment type="caution">
    <text evidence="1">The sequence shown here is derived from an EMBL/GenBank/DDBJ whole genome shotgun (WGS) entry which is preliminary data.</text>
</comment>
<keyword evidence="2" id="KW-1185">Reference proteome</keyword>
<evidence type="ECO:0000313" key="1">
    <source>
        <dbReference type="EMBL" id="RZQ55951.1"/>
    </source>
</evidence>
<dbReference type="Proteomes" id="UP000293092">
    <property type="component" value="Unassembled WGS sequence"/>
</dbReference>